<dbReference type="InterPro" id="IPR006311">
    <property type="entry name" value="TAT_signal"/>
</dbReference>
<evidence type="ECO:0000313" key="3">
    <source>
        <dbReference type="Proteomes" id="UP000469159"/>
    </source>
</evidence>
<dbReference type="PROSITE" id="PS51318">
    <property type="entry name" value="TAT"/>
    <property type="match status" value="1"/>
</dbReference>
<sequence>MIADRRRFLHATGGAFAALAASGCVRAGLGSSAAAADVYGPLMPDPKGLIDLPAGFSYRVISSLGEAMSDGGTVPDRADGMGCFDLGGGKLALVRNHELQAKHDGGGASGRAYDTVAKSLIPLPGGTTTLVLDAETLAVERQFRSLSGTIRNCAGGITPWGSWLTCEEDVSGPGRGQNKQHGWVFEVPASATGPVDPVPLKALGRFNHEAACVDPATGIVYETEDREDSLLYRFIPNQPGNLAAGGKLQALAIDGMPDSRNWRGAAFAPQSWQAVRWIDLDNVEAPDDDLRKRGAAAGATLFARGEGIWMGDGELYFCCTSGGAAKLGQIFRLRPQSAAPDRLQLFFESTSIEQFNYGDNLVIAPNGHLIVCEDAYTDEVANRLIGLTPAGEPYVLAFTPVQTEWAGACFSPDGRTLFVNLYSPTKTVAITGPWAA</sequence>
<evidence type="ECO:0000256" key="1">
    <source>
        <dbReference type="SAM" id="SignalP"/>
    </source>
</evidence>
<reference evidence="2 3" key="1">
    <citation type="submission" date="2019-12" db="EMBL/GenBank/DDBJ databases">
        <title>Genomic-based taxomic classification of the family Erythrobacteraceae.</title>
        <authorList>
            <person name="Xu L."/>
        </authorList>
    </citation>
    <scope>NUCLEOTIDE SEQUENCE [LARGE SCALE GENOMIC DNA]</scope>
    <source>
        <strain evidence="2 3">MCCC 1K02066</strain>
    </source>
</reference>
<gene>
    <name evidence="2" type="ORF">GRI75_10205</name>
</gene>
<feature type="chain" id="PRO_5026172050" evidence="1">
    <location>
        <begin position="28"/>
        <end position="436"/>
    </location>
</feature>
<evidence type="ECO:0000313" key="2">
    <source>
        <dbReference type="EMBL" id="MXP42011.1"/>
    </source>
</evidence>
<accession>A0A6I4UTB4</accession>
<dbReference type="EMBL" id="WTYK01000005">
    <property type="protein sequence ID" value="MXP42011.1"/>
    <property type="molecule type" value="Genomic_DNA"/>
</dbReference>
<dbReference type="PANTHER" id="PTHR35399:SF4">
    <property type="entry name" value="MEMBRANE PROTEIN"/>
    <property type="match status" value="1"/>
</dbReference>
<dbReference type="PANTHER" id="PTHR35399">
    <property type="entry name" value="SLR8030 PROTEIN"/>
    <property type="match status" value="1"/>
</dbReference>
<proteinExistence type="predicted"/>
<name>A0A6I4UTB4_9SPHN</name>
<dbReference type="Pfam" id="PF05787">
    <property type="entry name" value="PhoX"/>
    <property type="match status" value="2"/>
</dbReference>
<dbReference type="OrthoDB" id="9801383at2"/>
<dbReference type="RefSeq" id="WP_160746868.1">
    <property type="nucleotide sequence ID" value="NZ_WTYK01000005.1"/>
</dbReference>
<dbReference type="PROSITE" id="PS51257">
    <property type="entry name" value="PROKAR_LIPOPROTEIN"/>
    <property type="match status" value="1"/>
</dbReference>
<dbReference type="AlphaFoldDB" id="A0A6I4UTB4"/>
<dbReference type="Proteomes" id="UP000469159">
    <property type="component" value="Unassembled WGS sequence"/>
</dbReference>
<dbReference type="InterPro" id="IPR008557">
    <property type="entry name" value="PhoX"/>
</dbReference>
<dbReference type="SUPFAM" id="SSF63829">
    <property type="entry name" value="Calcium-dependent phosphotriesterase"/>
    <property type="match status" value="1"/>
</dbReference>
<keyword evidence="3" id="KW-1185">Reference proteome</keyword>
<comment type="caution">
    <text evidence="2">The sequence shown here is derived from an EMBL/GenBank/DDBJ whole genome shotgun (WGS) entry which is preliminary data.</text>
</comment>
<organism evidence="2 3">
    <name type="scientific">Croceibacterium soli</name>
    <dbReference type="NCBI Taxonomy" id="1739690"/>
    <lineage>
        <taxon>Bacteria</taxon>
        <taxon>Pseudomonadati</taxon>
        <taxon>Pseudomonadota</taxon>
        <taxon>Alphaproteobacteria</taxon>
        <taxon>Sphingomonadales</taxon>
        <taxon>Erythrobacteraceae</taxon>
        <taxon>Croceibacterium</taxon>
    </lineage>
</organism>
<protein>
    <submittedName>
        <fullName evidence="2">DUF839 domain-containing protein</fullName>
    </submittedName>
</protein>
<keyword evidence="1" id="KW-0732">Signal</keyword>
<feature type="signal peptide" evidence="1">
    <location>
        <begin position="1"/>
        <end position="27"/>
    </location>
</feature>